<dbReference type="Proteomes" id="UP000031737">
    <property type="component" value="Unassembled WGS sequence"/>
</dbReference>
<dbReference type="OrthoDB" id="246884at2759"/>
<feature type="compositionally biased region" description="Polar residues" evidence="1">
    <location>
        <begin position="104"/>
        <end position="116"/>
    </location>
</feature>
<evidence type="ECO:0000313" key="2">
    <source>
        <dbReference type="EMBL" id="ESL06242.1"/>
    </source>
</evidence>
<protein>
    <submittedName>
        <fullName evidence="2">Uncharacterized protein</fullName>
    </submittedName>
</protein>
<organism evidence="2 3">
    <name type="scientific">Trypanosoma rangeli SC58</name>
    <dbReference type="NCBI Taxonomy" id="429131"/>
    <lineage>
        <taxon>Eukaryota</taxon>
        <taxon>Discoba</taxon>
        <taxon>Euglenozoa</taxon>
        <taxon>Kinetoplastea</taxon>
        <taxon>Metakinetoplastina</taxon>
        <taxon>Trypanosomatida</taxon>
        <taxon>Trypanosomatidae</taxon>
        <taxon>Trypanosoma</taxon>
        <taxon>Herpetosoma</taxon>
    </lineage>
</organism>
<name>A0A061IYY1_TRYRA</name>
<feature type="region of interest" description="Disordered" evidence="1">
    <location>
        <begin position="81"/>
        <end position="116"/>
    </location>
</feature>
<dbReference type="EMBL" id="AUPL01006086">
    <property type="protein sequence ID" value="ESL06242.1"/>
    <property type="molecule type" value="Genomic_DNA"/>
</dbReference>
<evidence type="ECO:0000313" key="3">
    <source>
        <dbReference type="Proteomes" id="UP000031737"/>
    </source>
</evidence>
<comment type="caution">
    <text evidence="2">The sequence shown here is derived from an EMBL/GenBank/DDBJ whole genome shotgun (WGS) entry which is preliminary data.</text>
</comment>
<proteinExistence type="predicted"/>
<dbReference type="VEuPathDB" id="TriTrypDB:TRSC58_06086"/>
<sequence length="313" mass="34828">MVSRSGATKQSSSMHEQLLQLLQQQVAIEERLKGQRVLMQRIAEGFAVLRERATRHAHHGLSLHDLLVLEAYGSIRPCRNAAAPRRKEEGEEDGDGNNHDESYSLGSGNPAWQQHQQLHEAKRAYRSFIRARVLDEGCATPDNPAQFHTLTADSFYLLLPHLTELLQEFVRLIPGAAPTDPPDGSISCLCLPQPSSSPLLSPPGLLFSTSVSEGCASLARVLRFLELGLRHFPEVLENSHLRSVLVQNLAQLHADGGDRGRTSEEAAVQLCQRAGALCEHLRRLTVEDSHNYDCGIKEDHHHHHHGLHWTTLQ</sequence>
<reference evidence="2 3" key="1">
    <citation type="submission" date="2013-07" db="EMBL/GenBank/DDBJ databases">
        <authorList>
            <person name="Stoco P.H."/>
            <person name="Wagner G."/>
            <person name="Gerber A."/>
            <person name="Zaha A."/>
            <person name="Thompson C."/>
            <person name="Bartholomeu D.C."/>
            <person name="Luckemeyer D.D."/>
            <person name="Bahia D."/>
            <person name="Loreto E."/>
            <person name="Prestes E.B."/>
            <person name="Lima F.M."/>
            <person name="Rodrigues-Luiz G."/>
            <person name="Vallejo G.A."/>
            <person name="Filho J.F."/>
            <person name="Monteiro K.M."/>
            <person name="Tyler K.M."/>
            <person name="de Almeida L.G."/>
            <person name="Ortiz M.F."/>
            <person name="Siervo M.A."/>
            <person name="de Moraes M.H."/>
            <person name="Cunha O.L."/>
            <person name="Mendonca-Neto R."/>
            <person name="Silva R."/>
            <person name="Teixeira S.M."/>
            <person name="Murta S.M."/>
            <person name="Sincero T.C."/>
            <person name="Mendes T.A."/>
            <person name="Urmenyi T.P."/>
            <person name="Silva V.G."/>
            <person name="da Rocha W.D."/>
            <person name="Andersson B."/>
            <person name="Romanha A.J."/>
            <person name="Steindel M."/>
            <person name="de Vasconcelos A.T."/>
            <person name="Grisard E.C."/>
        </authorList>
    </citation>
    <scope>NUCLEOTIDE SEQUENCE [LARGE SCALE GENOMIC DNA]</scope>
    <source>
        <strain evidence="2 3">SC58</strain>
    </source>
</reference>
<keyword evidence="3" id="KW-1185">Reference proteome</keyword>
<gene>
    <name evidence="2" type="ORF">TRSC58_06086</name>
</gene>
<accession>A0A061IYY1</accession>
<dbReference type="AlphaFoldDB" id="A0A061IYY1"/>
<evidence type="ECO:0000256" key="1">
    <source>
        <dbReference type="SAM" id="MobiDB-lite"/>
    </source>
</evidence>